<dbReference type="OrthoDB" id="63267at2759"/>
<feature type="binding site" evidence="12">
    <location>
        <position position="712"/>
    </location>
    <ligand>
        <name>ATP</name>
        <dbReference type="ChEBI" id="CHEBI:30616"/>
    </ligand>
</feature>
<comment type="catalytic activity">
    <reaction evidence="9">
        <text>L-threonyl-[protein] + ATP = O-phospho-L-threonyl-[protein] + ADP + H(+)</text>
        <dbReference type="Rhea" id="RHEA:46608"/>
        <dbReference type="Rhea" id="RHEA-COMP:11060"/>
        <dbReference type="Rhea" id="RHEA-COMP:11605"/>
        <dbReference type="ChEBI" id="CHEBI:15378"/>
        <dbReference type="ChEBI" id="CHEBI:30013"/>
        <dbReference type="ChEBI" id="CHEBI:30616"/>
        <dbReference type="ChEBI" id="CHEBI:61977"/>
        <dbReference type="ChEBI" id="CHEBI:456216"/>
        <dbReference type="EC" id="2.7.11.13"/>
    </reaction>
</comment>
<dbReference type="PROSITE" id="PS00108">
    <property type="entry name" value="PROTEIN_KINASE_ST"/>
    <property type="match status" value="1"/>
</dbReference>
<evidence type="ECO:0000313" key="19">
    <source>
        <dbReference type="Proteomes" id="UP000186922"/>
    </source>
</evidence>
<comment type="catalytic activity">
    <reaction evidence="10">
        <text>L-seryl-[protein] + ATP = O-phospho-L-seryl-[protein] + ADP + H(+)</text>
        <dbReference type="Rhea" id="RHEA:17989"/>
        <dbReference type="Rhea" id="RHEA-COMP:9863"/>
        <dbReference type="Rhea" id="RHEA-COMP:11604"/>
        <dbReference type="ChEBI" id="CHEBI:15378"/>
        <dbReference type="ChEBI" id="CHEBI:29999"/>
        <dbReference type="ChEBI" id="CHEBI:30616"/>
        <dbReference type="ChEBI" id="CHEBI:83421"/>
        <dbReference type="ChEBI" id="CHEBI:456216"/>
        <dbReference type="EC" id="2.7.11.13"/>
    </reaction>
</comment>
<evidence type="ECO:0000256" key="11">
    <source>
        <dbReference type="PROSITE-ProRule" id="PRU01207"/>
    </source>
</evidence>
<comment type="caution">
    <text evidence="18">The sequence shown here is derived from an EMBL/GenBank/DDBJ whole genome shotgun (WGS) entry which is preliminary data.</text>
</comment>
<evidence type="ECO:0000313" key="18">
    <source>
        <dbReference type="EMBL" id="GAV04205.1"/>
    </source>
</evidence>
<dbReference type="PROSITE" id="PS50004">
    <property type="entry name" value="C2"/>
    <property type="match status" value="1"/>
</dbReference>
<feature type="domain" description="REM-1" evidence="17">
    <location>
        <begin position="140"/>
        <end position="221"/>
    </location>
</feature>
<evidence type="ECO:0000256" key="13">
    <source>
        <dbReference type="SAM" id="MobiDB-lite"/>
    </source>
</evidence>
<dbReference type="PROSITE" id="PS50011">
    <property type="entry name" value="PROTEIN_KINASE_DOM"/>
    <property type="match status" value="1"/>
</dbReference>
<dbReference type="EC" id="2.7.11.13" evidence="2"/>
<dbReference type="PANTHER" id="PTHR24351">
    <property type="entry name" value="RIBOSOMAL PROTEIN S6 KINASE"/>
    <property type="match status" value="1"/>
</dbReference>
<keyword evidence="3" id="KW-0723">Serine/threonine-protein kinase</keyword>
<feature type="domain" description="C2" evidence="14">
    <location>
        <begin position="335"/>
        <end position="488"/>
    </location>
</feature>
<dbReference type="SMART" id="SM00133">
    <property type="entry name" value="S_TK_X"/>
    <property type="match status" value="1"/>
</dbReference>
<dbReference type="InterPro" id="IPR000961">
    <property type="entry name" value="AGC-kinase_C"/>
</dbReference>
<evidence type="ECO:0000259" key="16">
    <source>
        <dbReference type="PROSITE" id="PS51285"/>
    </source>
</evidence>
<dbReference type="CDD" id="cd11625">
    <property type="entry name" value="HR1_PKN_3"/>
    <property type="match status" value="1"/>
</dbReference>
<evidence type="ECO:0000259" key="15">
    <source>
        <dbReference type="PROSITE" id="PS50011"/>
    </source>
</evidence>
<dbReference type="FunFam" id="1.10.287.160:FF:000001">
    <property type="entry name" value="Putative serine/threonine-protein kinase N2"/>
    <property type="match status" value="1"/>
</dbReference>
<dbReference type="InterPro" id="IPR011009">
    <property type="entry name" value="Kinase-like_dom_sf"/>
</dbReference>
<evidence type="ECO:0000256" key="10">
    <source>
        <dbReference type="ARBA" id="ARBA00047470"/>
    </source>
</evidence>
<dbReference type="InterPro" id="IPR036274">
    <property type="entry name" value="HR1_rpt_sf"/>
</dbReference>
<dbReference type="PROSITE" id="PS00107">
    <property type="entry name" value="PROTEIN_KINASE_ATP"/>
    <property type="match status" value="1"/>
</dbReference>
<dbReference type="GO" id="GO:0005524">
    <property type="term" value="F:ATP binding"/>
    <property type="evidence" value="ECO:0007669"/>
    <property type="project" value="UniProtKB-UniRule"/>
</dbReference>
<evidence type="ECO:0000256" key="2">
    <source>
        <dbReference type="ARBA" id="ARBA00012429"/>
    </source>
</evidence>
<reference evidence="18 19" key="1">
    <citation type="journal article" date="2016" name="Nat. Commun.">
        <title>Extremotolerant tardigrade genome and improved radiotolerance of human cultured cells by tardigrade-unique protein.</title>
        <authorList>
            <person name="Hashimoto T."/>
            <person name="Horikawa D.D."/>
            <person name="Saito Y."/>
            <person name="Kuwahara H."/>
            <person name="Kozuka-Hata H."/>
            <person name="Shin-I T."/>
            <person name="Minakuchi Y."/>
            <person name="Ohishi K."/>
            <person name="Motoyama A."/>
            <person name="Aizu T."/>
            <person name="Enomoto A."/>
            <person name="Kondo K."/>
            <person name="Tanaka S."/>
            <person name="Hara Y."/>
            <person name="Koshikawa S."/>
            <person name="Sagara H."/>
            <person name="Miura T."/>
            <person name="Yokobori S."/>
            <person name="Miyagawa K."/>
            <person name="Suzuki Y."/>
            <person name="Kubo T."/>
            <person name="Oyama M."/>
            <person name="Kohara Y."/>
            <person name="Fujiyama A."/>
            <person name="Arakawa K."/>
            <person name="Katayama T."/>
            <person name="Toyoda A."/>
            <person name="Kunieda T."/>
        </authorList>
    </citation>
    <scope>NUCLEOTIDE SEQUENCE [LARGE SCALE GENOMIC DNA]</scope>
    <source>
        <strain evidence="18 19">YOKOZUNA-1</strain>
    </source>
</reference>
<feature type="region of interest" description="Disordered" evidence="13">
    <location>
        <begin position="1"/>
        <end position="24"/>
    </location>
</feature>
<dbReference type="Gene3D" id="1.10.287.160">
    <property type="entry name" value="HR1 repeat"/>
    <property type="match status" value="3"/>
</dbReference>
<gene>
    <name evidence="18" type="primary">RvY_14517-1</name>
    <name evidence="18" type="synonym">RvY_14517.1</name>
    <name evidence="18" type="ORF">RvY_14517</name>
</gene>
<dbReference type="Pfam" id="PF00069">
    <property type="entry name" value="Pkinase"/>
    <property type="match status" value="1"/>
</dbReference>
<evidence type="ECO:0000256" key="1">
    <source>
        <dbReference type="ARBA" id="ARBA00005490"/>
    </source>
</evidence>
<evidence type="ECO:0000256" key="7">
    <source>
        <dbReference type="ARBA" id="ARBA00022777"/>
    </source>
</evidence>
<dbReference type="Pfam" id="PF02185">
    <property type="entry name" value="HR1"/>
    <property type="match status" value="2"/>
</dbReference>
<dbReference type="InterPro" id="IPR011072">
    <property type="entry name" value="HR1_rho-bd"/>
</dbReference>
<organism evidence="18 19">
    <name type="scientific">Ramazzottius varieornatus</name>
    <name type="common">Water bear</name>
    <name type="synonym">Tardigrade</name>
    <dbReference type="NCBI Taxonomy" id="947166"/>
    <lineage>
        <taxon>Eukaryota</taxon>
        <taxon>Metazoa</taxon>
        <taxon>Ecdysozoa</taxon>
        <taxon>Tardigrada</taxon>
        <taxon>Eutardigrada</taxon>
        <taxon>Parachela</taxon>
        <taxon>Hypsibioidea</taxon>
        <taxon>Ramazzottiidae</taxon>
        <taxon>Ramazzottius</taxon>
    </lineage>
</organism>
<dbReference type="Proteomes" id="UP000186922">
    <property type="component" value="Unassembled WGS sequence"/>
</dbReference>
<feature type="compositionally biased region" description="Low complexity" evidence="13">
    <location>
        <begin position="623"/>
        <end position="632"/>
    </location>
</feature>
<feature type="domain" description="Protein kinase" evidence="15">
    <location>
        <begin position="683"/>
        <end position="942"/>
    </location>
</feature>
<evidence type="ECO:0000256" key="9">
    <source>
        <dbReference type="ARBA" id="ARBA00047272"/>
    </source>
</evidence>
<evidence type="ECO:0000256" key="12">
    <source>
        <dbReference type="PROSITE-ProRule" id="PRU10141"/>
    </source>
</evidence>
<dbReference type="SUPFAM" id="SSF46585">
    <property type="entry name" value="HR1 repeat"/>
    <property type="match status" value="3"/>
</dbReference>
<evidence type="ECO:0000256" key="5">
    <source>
        <dbReference type="ARBA" id="ARBA00022679"/>
    </source>
</evidence>
<feature type="region of interest" description="Disordered" evidence="13">
    <location>
        <begin position="574"/>
        <end position="661"/>
    </location>
</feature>
<dbReference type="EMBL" id="BDGG01000010">
    <property type="protein sequence ID" value="GAV04205.1"/>
    <property type="molecule type" value="Genomic_DNA"/>
</dbReference>
<dbReference type="InterPro" id="IPR000008">
    <property type="entry name" value="C2_dom"/>
</dbReference>
<keyword evidence="6 12" id="KW-0547">Nucleotide-binding</keyword>
<feature type="domain" description="AGC-kinase C-terminal" evidence="16">
    <location>
        <begin position="943"/>
        <end position="1010"/>
    </location>
</feature>
<dbReference type="PROSITE" id="PS51285">
    <property type="entry name" value="AGC_KINASE_CTER"/>
    <property type="match status" value="1"/>
</dbReference>
<dbReference type="GO" id="GO:0007165">
    <property type="term" value="P:signal transduction"/>
    <property type="evidence" value="ECO:0007669"/>
    <property type="project" value="InterPro"/>
</dbReference>
<evidence type="ECO:0000256" key="6">
    <source>
        <dbReference type="ARBA" id="ARBA00022741"/>
    </source>
</evidence>
<keyword evidence="4" id="KW-0597">Phosphoprotein</keyword>
<dbReference type="Gene3D" id="1.10.510.10">
    <property type="entry name" value="Transferase(Phosphotransferase) domain 1"/>
    <property type="match status" value="1"/>
</dbReference>
<dbReference type="InterPro" id="IPR000719">
    <property type="entry name" value="Prot_kinase_dom"/>
</dbReference>
<evidence type="ECO:0000256" key="3">
    <source>
        <dbReference type="ARBA" id="ARBA00022527"/>
    </source>
</evidence>
<feature type="compositionally biased region" description="Low complexity" evidence="13">
    <location>
        <begin position="592"/>
        <end position="612"/>
    </location>
</feature>
<comment type="similarity">
    <text evidence="1">Belongs to the protein kinase superfamily. AGC Ser/Thr protein kinase family. PKC subfamily.</text>
</comment>
<feature type="region of interest" description="Disordered" evidence="13">
    <location>
        <begin position="120"/>
        <end position="150"/>
    </location>
</feature>
<dbReference type="STRING" id="947166.A0A1D1VRM2"/>
<keyword evidence="11" id="KW-0175">Coiled coil</keyword>
<keyword evidence="7" id="KW-0418">Kinase</keyword>
<dbReference type="SMART" id="SM00220">
    <property type="entry name" value="S_TKc"/>
    <property type="match status" value="1"/>
</dbReference>
<sequence>MSHSTSNATDGIHPISHNGDDWTNHPYRELEEKYQLSKHGPEFLMQRIDQIAQFLRSEIRKELKIKEGAEKLSAASTDRNNSQQARTFVKKSNSRLLELQKDLADLNNFRLYVVGGVSKQGASPRIAPKHEQLKSQGESSMDFVGESDPRRERITTLQRQLDREIMVRQGAENLMQTLGNALNNKDKQKLHDEAENMLRESKSRMEYMRMQILRAQAALEIDQGNGDRKFCGLETPIEVRIEDLRHHLRIEFAIRGGAENVVRLLASAKSPDKKALHEAQATLTESSNKLDLIRLSLERRAFEVRDTPQSATLAKELLMHSPVVQFTFTENCRASVYPDVVPPSYPKPAPISGTLKLRLVGCQNLLEDVPGRVKTLTSSRSKSSLVKAGRTYSIRDDKDHSNEIQAVIRVDNTVRGQTSWKPCSQKAWDHQCDLDLDRARELEIAVYWHDFRSMCGVRFLRLEELIDNERQGVPLELEPQGTLFAKFYFENPSFSPKPKLQRQDKLFSKHKGKVLRPFELNTNIAAWSRLLKQKKVPQVPTDELSLSVQETIPPPPPPARAAALLEQELKRLSRDGSLENVAPPRSPEKKSSASSTSSSPRKSPKSSTASSENGHSSAEKAAKALSAFSLSAQEEPVTPPTAPPRRSSATNGEIKPSKSLRKVSTDDALRGLGAGEKSTLDDFKMVAVLGRGHFGKVIMVQHHKTNQYYAIKALKKADILSRDEIDSLLAEKRIFETVNAVKHPFLVNLFACFQTVEHVCFVMEYASGGDLMMHIHAEVFSETRSCFYASCVVLGLEYLHQNKIVYRDLKLDNLLLDSEGYVKIADFGLCKEGMGFGDRTGTFCGTPEFLAPEVLTESSYTRGVDWWGLGVLIFEMLVGESPFPGEDEEEVFDSIVNEEVKYPRYLSIDAVSIMKKLLRKNPEKRLGSGEADAEEIKKQPFFKTIRWAELLAKKIKPPFVPKITHKEDVSNFDPEFTTQKAILTPPKERRMLDSDEHRLFRDFDYVSEWC</sequence>
<keyword evidence="8 12" id="KW-0067">ATP-binding</keyword>
<dbReference type="Gene3D" id="3.30.200.20">
    <property type="entry name" value="Phosphorylase Kinase, domain 1"/>
    <property type="match status" value="1"/>
</dbReference>
<evidence type="ECO:0000259" key="17">
    <source>
        <dbReference type="PROSITE" id="PS51860"/>
    </source>
</evidence>
<evidence type="ECO:0000259" key="14">
    <source>
        <dbReference type="PROSITE" id="PS50004"/>
    </source>
</evidence>
<keyword evidence="19" id="KW-1185">Reference proteome</keyword>
<feature type="domain" description="REM-1" evidence="17">
    <location>
        <begin position="225"/>
        <end position="306"/>
    </location>
</feature>
<dbReference type="InterPro" id="IPR017892">
    <property type="entry name" value="Pkinase_C"/>
</dbReference>
<dbReference type="Pfam" id="PF00433">
    <property type="entry name" value="Pkinase_C"/>
    <property type="match status" value="1"/>
</dbReference>
<dbReference type="InterPro" id="IPR035892">
    <property type="entry name" value="C2_domain_sf"/>
</dbReference>
<proteinExistence type="inferred from homology"/>
<dbReference type="AlphaFoldDB" id="A0A1D1VRM2"/>
<dbReference type="InterPro" id="IPR017441">
    <property type="entry name" value="Protein_kinase_ATP_BS"/>
</dbReference>
<evidence type="ECO:0000256" key="8">
    <source>
        <dbReference type="ARBA" id="ARBA00022840"/>
    </source>
</evidence>
<dbReference type="SMART" id="SM00742">
    <property type="entry name" value="Hr1"/>
    <property type="match status" value="3"/>
</dbReference>
<dbReference type="PROSITE" id="PS51860">
    <property type="entry name" value="REM_1"/>
    <property type="match status" value="2"/>
</dbReference>
<name>A0A1D1VRM2_RAMVA</name>
<dbReference type="FunFam" id="3.30.200.20:FF:000058">
    <property type="entry name" value="Putative serine/threonine-protein kinase N2"/>
    <property type="match status" value="1"/>
</dbReference>
<dbReference type="SUPFAM" id="SSF49562">
    <property type="entry name" value="C2 domain (Calcium/lipid-binding domain, CaLB)"/>
    <property type="match status" value="1"/>
</dbReference>
<dbReference type="GO" id="GO:0004697">
    <property type="term" value="F:diacylglycerol-dependent serine/threonine kinase activity"/>
    <property type="evidence" value="ECO:0007669"/>
    <property type="project" value="UniProtKB-EC"/>
</dbReference>
<dbReference type="InterPro" id="IPR008271">
    <property type="entry name" value="Ser/Thr_kinase_AS"/>
</dbReference>
<protein>
    <recommendedName>
        <fullName evidence="2">protein kinase C</fullName>
        <ecNumber evidence="2">2.7.11.13</ecNumber>
    </recommendedName>
</protein>
<dbReference type="SUPFAM" id="SSF56112">
    <property type="entry name" value="Protein kinase-like (PK-like)"/>
    <property type="match status" value="1"/>
</dbReference>
<evidence type="ECO:0000256" key="4">
    <source>
        <dbReference type="ARBA" id="ARBA00022553"/>
    </source>
</evidence>
<dbReference type="FunFam" id="1.10.510.10:FF:000038">
    <property type="entry name" value="serine/threonine-protein kinase N2 isoform X1"/>
    <property type="match status" value="1"/>
</dbReference>
<dbReference type="CDD" id="cd05589">
    <property type="entry name" value="STKc_PKN"/>
    <property type="match status" value="1"/>
</dbReference>
<accession>A0A1D1VRM2</accession>
<keyword evidence="5" id="KW-0808">Transferase</keyword>